<evidence type="ECO:0000256" key="1">
    <source>
        <dbReference type="SAM" id="MobiDB-lite"/>
    </source>
</evidence>
<sequence length="45" mass="4802">MAKGQMRSNKEVKKPKKDKSKPAVVAVASSTTRITGSLDKAKGKD</sequence>
<gene>
    <name evidence="2" type="ORF">GEU84_001530</name>
</gene>
<dbReference type="Proteomes" id="UP000484076">
    <property type="component" value="Unassembled WGS sequence"/>
</dbReference>
<name>A0A8X8GRK5_9RHOB</name>
<accession>A0A8X8GRK5</accession>
<comment type="caution">
    <text evidence="2">The sequence shown here is derived from an EMBL/GenBank/DDBJ whole genome shotgun (WGS) entry which is preliminary data.</text>
</comment>
<proteinExistence type="predicted"/>
<dbReference type="RefSeq" id="WP_174539256.1">
    <property type="nucleotide sequence ID" value="NZ_WHUT02000001.1"/>
</dbReference>
<evidence type="ECO:0000313" key="3">
    <source>
        <dbReference type="Proteomes" id="UP000484076"/>
    </source>
</evidence>
<protein>
    <submittedName>
        <fullName evidence="2">Uncharacterized protein</fullName>
    </submittedName>
</protein>
<keyword evidence="3" id="KW-1185">Reference proteome</keyword>
<feature type="region of interest" description="Disordered" evidence="1">
    <location>
        <begin position="1"/>
        <end position="28"/>
    </location>
</feature>
<organism evidence="2 3">
    <name type="scientific">Fertoeibacter niger</name>
    <dbReference type="NCBI Taxonomy" id="2656921"/>
    <lineage>
        <taxon>Bacteria</taxon>
        <taxon>Pseudomonadati</taxon>
        <taxon>Pseudomonadota</taxon>
        <taxon>Alphaproteobacteria</taxon>
        <taxon>Rhodobacterales</taxon>
        <taxon>Paracoccaceae</taxon>
        <taxon>Fertoeibacter</taxon>
    </lineage>
</organism>
<reference evidence="2" key="1">
    <citation type="submission" date="2020-05" db="EMBL/GenBank/DDBJ databases">
        <title>Fertoebacter nigrum gen. nov., sp. nov., a new member of the family Rhodobacteraceae.</title>
        <authorList>
            <person name="Szuroczki S."/>
            <person name="Abbaszade G."/>
            <person name="Buni D."/>
            <person name="Schumann P."/>
            <person name="Toth E."/>
        </authorList>
    </citation>
    <scope>NUCLEOTIDE SEQUENCE</scope>
    <source>
        <strain evidence="2">RG-N-1a</strain>
    </source>
</reference>
<dbReference type="AlphaFoldDB" id="A0A8X8GRK5"/>
<evidence type="ECO:0000313" key="2">
    <source>
        <dbReference type="EMBL" id="NUB43053.1"/>
    </source>
</evidence>
<dbReference type="EMBL" id="WHUT02000001">
    <property type="protein sequence ID" value="NUB43053.1"/>
    <property type="molecule type" value="Genomic_DNA"/>
</dbReference>